<dbReference type="UniPathway" id="UPA00655">
    <property type="reaction ID" value="UER00711"/>
</dbReference>
<dbReference type="RefSeq" id="WP_025911068.1">
    <property type="nucleotide sequence ID" value="NZ_KQ758628.1"/>
</dbReference>
<keyword evidence="11" id="KW-0460">Magnesium</keyword>
<dbReference type="SUPFAM" id="SSF56059">
    <property type="entry name" value="Glutathione synthetase ATP-binding domain-like"/>
    <property type="match status" value="1"/>
</dbReference>
<evidence type="ECO:0000256" key="8">
    <source>
        <dbReference type="ARBA" id="ARBA00022741"/>
    </source>
</evidence>
<keyword evidence="9 16" id="KW-0276">Fatty acid metabolism</keyword>
<dbReference type="PROSITE" id="PS50979">
    <property type="entry name" value="BC"/>
    <property type="match status" value="1"/>
</dbReference>
<dbReference type="PANTHER" id="PTHR48095">
    <property type="entry name" value="PYRUVATE CARBOXYLASE SUBUNIT A"/>
    <property type="match status" value="1"/>
</dbReference>
<dbReference type="SUPFAM" id="SSF51246">
    <property type="entry name" value="Rudiment single hybrid motif"/>
    <property type="match status" value="1"/>
</dbReference>
<keyword evidence="8 15" id="KW-0547">Nucleotide-binding</keyword>
<dbReference type="PANTHER" id="PTHR48095:SF2">
    <property type="entry name" value="BIOTIN CARBOXYLASE, CHLOROPLASTIC"/>
    <property type="match status" value="1"/>
</dbReference>
<protein>
    <recommendedName>
        <fullName evidence="4 16">Biotin carboxylase</fullName>
        <ecNumber evidence="4 16">6.3.4.14</ecNumber>
    </recommendedName>
    <alternativeName>
        <fullName evidence="16">Acetyl-coenzyme A carboxylase biotin carboxylase subunit A</fullName>
    </alternativeName>
</protein>
<dbReference type="InterPro" id="IPR004549">
    <property type="entry name" value="Acetyl_CoA_COase_biotin_COase"/>
</dbReference>
<dbReference type="GO" id="GO:0005524">
    <property type="term" value="F:ATP binding"/>
    <property type="evidence" value="ECO:0007669"/>
    <property type="project" value="UniProtKB-UniRule"/>
</dbReference>
<dbReference type="EC" id="6.3.4.14" evidence="4 16"/>
<evidence type="ECO:0000256" key="11">
    <source>
        <dbReference type="ARBA" id="ARBA00022842"/>
    </source>
</evidence>
<dbReference type="SUPFAM" id="SSF52440">
    <property type="entry name" value="PreATP-grasp domain"/>
    <property type="match status" value="1"/>
</dbReference>
<evidence type="ECO:0000256" key="12">
    <source>
        <dbReference type="ARBA" id="ARBA00023160"/>
    </source>
</evidence>
<evidence type="ECO:0000313" key="20">
    <source>
        <dbReference type="Proteomes" id="UP000053681"/>
    </source>
</evidence>
<reference evidence="19 20" key="1">
    <citation type="submission" date="2015-11" db="EMBL/GenBank/DDBJ databases">
        <title>Bacillus caseinolyticus sp nov.</title>
        <authorList>
            <person name="Dastager S.G."/>
            <person name="Mawlankar R."/>
        </authorList>
    </citation>
    <scope>NUCLEOTIDE SEQUENCE [LARGE SCALE GENOMIC DNA]</scope>
    <source>
        <strain evidence="19 20">SGD-V-76</strain>
    </source>
</reference>
<dbReference type="InterPro" id="IPR011054">
    <property type="entry name" value="Rudment_hybrid_motif"/>
</dbReference>
<dbReference type="PROSITE" id="PS00867">
    <property type="entry name" value="CPSASE_2"/>
    <property type="match status" value="1"/>
</dbReference>
<dbReference type="GO" id="GO:0046872">
    <property type="term" value="F:metal ion binding"/>
    <property type="evidence" value="ECO:0007669"/>
    <property type="project" value="UniProtKB-KW"/>
</dbReference>
<evidence type="ECO:0000259" key="18">
    <source>
        <dbReference type="PROSITE" id="PS50979"/>
    </source>
</evidence>
<dbReference type="Pfam" id="PF02785">
    <property type="entry name" value="Biotin_carb_C"/>
    <property type="match status" value="1"/>
</dbReference>
<keyword evidence="10 15" id="KW-0067">ATP-binding</keyword>
<keyword evidence="7" id="KW-0479">Metal-binding</keyword>
<feature type="domain" description="Biotin carboxylation" evidence="18">
    <location>
        <begin position="1"/>
        <end position="446"/>
    </location>
</feature>
<proteinExistence type="predicted"/>
<dbReference type="InterPro" id="IPR005482">
    <property type="entry name" value="Biotin_COase_C"/>
</dbReference>
<name>A0A0V8JQZ9_9BACI</name>
<dbReference type="Gene3D" id="3.30.470.20">
    <property type="entry name" value="ATP-grasp fold, B domain"/>
    <property type="match status" value="1"/>
</dbReference>
<dbReference type="Pfam" id="PF02786">
    <property type="entry name" value="CPSase_L_D2"/>
    <property type="match status" value="1"/>
</dbReference>
<evidence type="ECO:0000256" key="7">
    <source>
        <dbReference type="ARBA" id="ARBA00022723"/>
    </source>
</evidence>
<evidence type="ECO:0000256" key="5">
    <source>
        <dbReference type="ARBA" id="ARBA00022516"/>
    </source>
</evidence>
<evidence type="ECO:0000256" key="9">
    <source>
        <dbReference type="ARBA" id="ARBA00022832"/>
    </source>
</evidence>
<dbReference type="GO" id="GO:2001295">
    <property type="term" value="P:malonyl-CoA biosynthetic process"/>
    <property type="evidence" value="ECO:0007669"/>
    <property type="project" value="UniProtKB-UniPathway"/>
</dbReference>
<evidence type="ECO:0000256" key="6">
    <source>
        <dbReference type="ARBA" id="ARBA00022598"/>
    </source>
</evidence>
<dbReference type="FunFam" id="3.30.1490.20:FF:000018">
    <property type="entry name" value="Biotin carboxylase"/>
    <property type="match status" value="1"/>
</dbReference>
<evidence type="ECO:0000256" key="14">
    <source>
        <dbReference type="ARBA" id="ARBA00048600"/>
    </source>
</evidence>
<dbReference type="FunFam" id="3.40.50.20:FF:000010">
    <property type="entry name" value="Propionyl-CoA carboxylase subunit alpha"/>
    <property type="match status" value="1"/>
</dbReference>
<dbReference type="GO" id="GO:0004075">
    <property type="term" value="F:biotin carboxylase activity"/>
    <property type="evidence" value="ECO:0007669"/>
    <property type="project" value="UniProtKB-EC"/>
</dbReference>
<evidence type="ECO:0000256" key="15">
    <source>
        <dbReference type="PROSITE-ProRule" id="PRU00409"/>
    </source>
</evidence>
<comment type="pathway">
    <text evidence="2 16">Lipid metabolism; malonyl-CoA biosynthesis; malonyl-CoA from acetyl-CoA: step 1/1.</text>
</comment>
<keyword evidence="13 16" id="KW-0092">Biotin</keyword>
<comment type="function">
    <text evidence="1 16">This protein is a component of the acetyl coenzyme A carboxylase complex; first, biotin carboxylase catalyzes the carboxylation of the carrier protein and then the transcarboxylase transfers the carboxyl group to form malonyl-CoA.</text>
</comment>
<dbReference type="FunFam" id="3.30.470.20:FF:000028">
    <property type="entry name" value="Methylcrotonoyl-CoA carboxylase subunit alpha, mitochondrial"/>
    <property type="match status" value="1"/>
</dbReference>
<evidence type="ECO:0000256" key="4">
    <source>
        <dbReference type="ARBA" id="ARBA00013263"/>
    </source>
</evidence>
<dbReference type="Proteomes" id="UP000053681">
    <property type="component" value="Unassembled WGS sequence"/>
</dbReference>
<dbReference type="InterPro" id="IPR005481">
    <property type="entry name" value="BC-like_N"/>
</dbReference>
<evidence type="ECO:0000259" key="17">
    <source>
        <dbReference type="PROSITE" id="PS50975"/>
    </source>
</evidence>
<dbReference type="PROSITE" id="PS00866">
    <property type="entry name" value="CPSASE_1"/>
    <property type="match status" value="1"/>
</dbReference>
<evidence type="ECO:0000256" key="16">
    <source>
        <dbReference type="RuleBase" id="RU365063"/>
    </source>
</evidence>
<dbReference type="InterPro" id="IPR011764">
    <property type="entry name" value="Biotin_carboxylation_dom"/>
</dbReference>
<keyword evidence="12 16" id="KW-0275">Fatty acid biosynthesis</keyword>
<evidence type="ECO:0000256" key="2">
    <source>
        <dbReference type="ARBA" id="ARBA00004956"/>
    </source>
</evidence>
<keyword evidence="5 16" id="KW-0444">Lipid biosynthesis</keyword>
<dbReference type="Pfam" id="PF00289">
    <property type="entry name" value="Biotin_carb_N"/>
    <property type="match status" value="1"/>
</dbReference>
<dbReference type="InterPro" id="IPR005479">
    <property type="entry name" value="CPAse_ATP-bd"/>
</dbReference>
<dbReference type="AlphaFoldDB" id="A0A0V8JQZ9"/>
<dbReference type="PROSITE" id="PS50975">
    <property type="entry name" value="ATP_GRASP"/>
    <property type="match status" value="1"/>
</dbReference>
<dbReference type="InterPro" id="IPR051602">
    <property type="entry name" value="ACC_Biotin_Carboxylase"/>
</dbReference>
<evidence type="ECO:0000313" key="19">
    <source>
        <dbReference type="EMBL" id="KSU89445.1"/>
    </source>
</evidence>
<keyword evidence="16" id="KW-0443">Lipid metabolism</keyword>
<sequence length="455" mass="50021">MFKKVLIANRGEIAVRVIRACKELGIKTVAVYSTGDRDALHVQMADEAYCIGGKSPKDSYLNSKSIISAADVSHADAIHPGYGFLSESAQFADACLEYGITFIGPSSQAILDMGAKAKARDTMKRANVPIVPGSDGLIKSSTEATAIAKEIGYPVIVKASAGGGGKGMRTAFNEEELHKAVRQAQQEAEKAFGDKGVYLEKFIEDPRHVEIQILADKHGHVVHLGERDCSIQRRHQKLIEESPSPALSEKLRDEMGDAAVKAAKAVNYYGVGTVEFLLDKYGAFYFMEMNTRIQVEHPVTELVTGVDLIKEQVLAAAGYPLSFTQEDTTFSGCAIECRINAEDPWRDFMPSPGTVTEYIPPGGFGVRIDSAVYAGYTIPPFYDSMIAKVIVYGKNRTEAIQRMKRALSEFYIKGVHTTIPFHLSLLEHEKFLEGDFTTKFLEIYEIQPEQVATTL</sequence>
<comment type="caution">
    <text evidence="19">The sequence shown here is derived from an EMBL/GenBank/DDBJ whole genome shotgun (WGS) entry which is preliminary data.</text>
</comment>
<comment type="catalytic activity">
    <reaction evidence="14 16">
        <text>N(6)-biotinyl-L-lysyl-[protein] + hydrogencarbonate + ATP = N(6)-carboxybiotinyl-L-lysyl-[protein] + ADP + phosphate + H(+)</text>
        <dbReference type="Rhea" id="RHEA:13501"/>
        <dbReference type="Rhea" id="RHEA-COMP:10505"/>
        <dbReference type="Rhea" id="RHEA-COMP:10506"/>
        <dbReference type="ChEBI" id="CHEBI:15378"/>
        <dbReference type="ChEBI" id="CHEBI:17544"/>
        <dbReference type="ChEBI" id="CHEBI:30616"/>
        <dbReference type="ChEBI" id="CHEBI:43474"/>
        <dbReference type="ChEBI" id="CHEBI:83144"/>
        <dbReference type="ChEBI" id="CHEBI:83145"/>
        <dbReference type="ChEBI" id="CHEBI:456216"/>
        <dbReference type="EC" id="6.3.4.14"/>
    </reaction>
</comment>
<dbReference type="NCBIfam" id="NF006367">
    <property type="entry name" value="PRK08591.1"/>
    <property type="match status" value="1"/>
</dbReference>
<keyword evidence="6 16" id="KW-0436">Ligase</keyword>
<evidence type="ECO:0000256" key="3">
    <source>
        <dbReference type="ARBA" id="ARBA00011750"/>
    </source>
</evidence>
<dbReference type="SMART" id="SM00878">
    <property type="entry name" value="Biotin_carb_C"/>
    <property type="match status" value="1"/>
</dbReference>
<accession>A0A0V8JQZ9</accession>
<dbReference type="GO" id="GO:0006633">
    <property type="term" value="P:fatty acid biosynthetic process"/>
    <property type="evidence" value="ECO:0007669"/>
    <property type="project" value="UniProtKB-KW"/>
</dbReference>
<evidence type="ECO:0000256" key="10">
    <source>
        <dbReference type="ARBA" id="ARBA00022840"/>
    </source>
</evidence>
<gene>
    <name evidence="19" type="ORF">AS180_02545</name>
</gene>
<feature type="domain" description="ATP-grasp" evidence="17">
    <location>
        <begin position="120"/>
        <end position="317"/>
    </location>
</feature>
<dbReference type="InterPro" id="IPR016185">
    <property type="entry name" value="PreATP-grasp_dom_sf"/>
</dbReference>
<dbReference type="EMBL" id="LNQP01000005">
    <property type="protein sequence ID" value="KSU89445.1"/>
    <property type="molecule type" value="Genomic_DNA"/>
</dbReference>
<dbReference type="NCBIfam" id="TIGR00514">
    <property type="entry name" value="accC"/>
    <property type="match status" value="1"/>
</dbReference>
<evidence type="ECO:0000256" key="1">
    <source>
        <dbReference type="ARBA" id="ARBA00003761"/>
    </source>
</evidence>
<dbReference type="InterPro" id="IPR011761">
    <property type="entry name" value="ATP-grasp"/>
</dbReference>
<keyword evidence="20" id="KW-1185">Reference proteome</keyword>
<comment type="subunit">
    <text evidence="3 16">Acetyl-CoA carboxylase is a heterohexamer of biotin carboxyl carrier protein, biotin carboxylase and the two subunits of carboxyl transferase in a 2:2 complex.</text>
</comment>
<organism evidence="19 20">
    <name type="scientific">Priestia veravalensis</name>
    <dbReference type="NCBI Taxonomy" id="1414648"/>
    <lineage>
        <taxon>Bacteria</taxon>
        <taxon>Bacillati</taxon>
        <taxon>Bacillota</taxon>
        <taxon>Bacilli</taxon>
        <taxon>Bacillales</taxon>
        <taxon>Bacillaceae</taxon>
        <taxon>Priestia</taxon>
    </lineage>
</organism>
<evidence type="ECO:0000256" key="13">
    <source>
        <dbReference type="ARBA" id="ARBA00023267"/>
    </source>
</evidence>